<feature type="transmembrane region" description="Helical" evidence="4">
    <location>
        <begin position="152"/>
        <end position="169"/>
    </location>
</feature>
<feature type="transmembrane region" description="Helical" evidence="4">
    <location>
        <begin position="122"/>
        <end position="140"/>
    </location>
</feature>
<dbReference type="Pfam" id="PF06966">
    <property type="entry name" value="DUF1295"/>
    <property type="match status" value="1"/>
</dbReference>
<evidence type="ECO:0000256" key="3">
    <source>
        <dbReference type="ARBA" id="ARBA00022729"/>
    </source>
</evidence>
<dbReference type="EMBL" id="JBBCAQ010000036">
    <property type="protein sequence ID" value="KAK7576200.1"/>
    <property type="molecule type" value="Genomic_DNA"/>
</dbReference>
<dbReference type="PANTHER" id="PTHR32251:SF15">
    <property type="entry name" value="3-OXO-5-ALPHA-STEROID 4-DEHYDROGENASE (DUF1295)"/>
    <property type="match status" value="1"/>
</dbReference>
<dbReference type="PANTHER" id="PTHR32251">
    <property type="entry name" value="3-OXO-5-ALPHA-STEROID 4-DEHYDROGENASE"/>
    <property type="match status" value="1"/>
</dbReference>
<dbReference type="InterPro" id="IPR010721">
    <property type="entry name" value="UstE-like"/>
</dbReference>
<comment type="caution">
    <text evidence="6">The sequence shown here is derived from an EMBL/GenBank/DDBJ whole genome shotgun (WGS) entry which is preliminary data.</text>
</comment>
<accession>A0AAN9T7V7</accession>
<keyword evidence="3" id="KW-0732">Signal</keyword>
<gene>
    <name evidence="6" type="ORF">V9T40_012486</name>
</gene>
<dbReference type="AlphaFoldDB" id="A0AAN9T7V7"/>
<dbReference type="Proteomes" id="UP001367676">
    <property type="component" value="Unassembled WGS sequence"/>
</dbReference>
<keyword evidence="2" id="KW-0964">Secreted</keyword>
<dbReference type="Gene3D" id="1.20.120.1630">
    <property type="match status" value="1"/>
</dbReference>
<feature type="transmembrane region" description="Helical" evidence="4">
    <location>
        <begin position="190"/>
        <end position="210"/>
    </location>
</feature>
<protein>
    <recommendedName>
        <fullName evidence="5">Hemicentin-1-like von Willebrand factor A domain-containing protein</fullName>
    </recommendedName>
</protein>
<organism evidence="6 7">
    <name type="scientific">Parthenolecanium corni</name>
    <dbReference type="NCBI Taxonomy" id="536013"/>
    <lineage>
        <taxon>Eukaryota</taxon>
        <taxon>Metazoa</taxon>
        <taxon>Ecdysozoa</taxon>
        <taxon>Arthropoda</taxon>
        <taxon>Hexapoda</taxon>
        <taxon>Insecta</taxon>
        <taxon>Pterygota</taxon>
        <taxon>Neoptera</taxon>
        <taxon>Paraneoptera</taxon>
        <taxon>Hemiptera</taxon>
        <taxon>Sternorrhyncha</taxon>
        <taxon>Coccoidea</taxon>
        <taxon>Coccidae</taxon>
        <taxon>Parthenolecanium</taxon>
    </lineage>
</organism>
<feature type="transmembrane region" description="Helical" evidence="4">
    <location>
        <begin position="277"/>
        <end position="295"/>
    </location>
</feature>
<sequence length="390" mass="44986">MLQELRVGGGTDCPEMSLSAIREGLEMSSFNSFIFVFTDADPKDVELLPEILSAVRHKNSQNNLPLDMTPNDRADEPRFVLTGNGKKLQILDVHRDDSALYSYIIMQCLYFVIAVVFQFDKVTDFAGGINFIVIALLTYHLNRRHDSRQTMVTIYVCIWGVRLSSYLFYRIMKIGRDARFKDVRKNVIRFAVFWTFQAVWVIIVSLPVIIVNAEHNSAPKTLPTMTTYDSIGTAVFFTGLLIETYADLQKYAFRRDVANKGKWCDDGLWSMSRHPNYFGEILLWWGIFIIGLNVMRGYEYIAVLSPIFTTFIILFLSGIPHLERSTDYKYKSNPKYHQYKRQTSPLIPVPSNVYDEVPKLLKFILCCEFPMYDWLEENETEPPCGLTGIT</sequence>
<evidence type="ECO:0000256" key="4">
    <source>
        <dbReference type="SAM" id="Phobius"/>
    </source>
</evidence>
<evidence type="ECO:0000313" key="6">
    <source>
        <dbReference type="EMBL" id="KAK7576200.1"/>
    </source>
</evidence>
<evidence type="ECO:0000313" key="7">
    <source>
        <dbReference type="Proteomes" id="UP001367676"/>
    </source>
</evidence>
<feature type="transmembrane region" description="Helical" evidence="4">
    <location>
        <begin position="100"/>
        <end position="117"/>
    </location>
</feature>
<comment type="subcellular location">
    <subcellularLocation>
        <location evidence="1">Secreted</location>
    </subcellularLocation>
</comment>
<proteinExistence type="predicted"/>
<dbReference type="PROSITE" id="PS50244">
    <property type="entry name" value="S5A_REDUCTASE"/>
    <property type="match status" value="1"/>
</dbReference>
<feature type="transmembrane region" description="Helical" evidence="4">
    <location>
        <begin position="301"/>
        <end position="322"/>
    </location>
</feature>
<dbReference type="InterPro" id="IPR056861">
    <property type="entry name" value="HMCN1-like_VWA"/>
</dbReference>
<feature type="domain" description="Hemicentin-1-like von Willebrand factor A" evidence="5">
    <location>
        <begin position="2"/>
        <end position="64"/>
    </location>
</feature>
<keyword evidence="7" id="KW-1185">Reference proteome</keyword>
<evidence type="ECO:0000256" key="1">
    <source>
        <dbReference type="ARBA" id="ARBA00004613"/>
    </source>
</evidence>
<dbReference type="GO" id="GO:0016020">
    <property type="term" value="C:membrane"/>
    <property type="evidence" value="ECO:0007669"/>
    <property type="project" value="TreeGrafter"/>
</dbReference>
<keyword evidence="4" id="KW-0812">Transmembrane</keyword>
<evidence type="ECO:0000256" key="2">
    <source>
        <dbReference type="ARBA" id="ARBA00022525"/>
    </source>
</evidence>
<feature type="transmembrane region" description="Helical" evidence="4">
    <location>
        <begin position="230"/>
        <end position="246"/>
    </location>
</feature>
<name>A0AAN9T7V7_9HEMI</name>
<keyword evidence="4" id="KW-1133">Transmembrane helix</keyword>
<keyword evidence="4" id="KW-0472">Membrane</keyword>
<evidence type="ECO:0000259" key="5">
    <source>
        <dbReference type="Pfam" id="PF25106"/>
    </source>
</evidence>
<reference evidence="6 7" key="1">
    <citation type="submission" date="2024-03" db="EMBL/GenBank/DDBJ databases">
        <title>Adaptation during the transition from Ophiocordyceps entomopathogen to insect associate is accompanied by gene loss and intensified selection.</title>
        <authorList>
            <person name="Ward C.M."/>
            <person name="Onetto C.A."/>
            <person name="Borneman A.R."/>
        </authorList>
    </citation>
    <scope>NUCLEOTIDE SEQUENCE [LARGE SCALE GENOMIC DNA]</scope>
    <source>
        <strain evidence="6">AWRI1</strain>
        <tissue evidence="6">Single Adult Female</tissue>
    </source>
</reference>
<dbReference type="Pfam" id="PF25106">
    <property type="entry name" value="VWA_4"/>
    <property type="match status" value="1"/>
</dbReference>